<reference evidence="2 3" key="1">
    <citation type="submission" date="2011-02" db="EMBL/GenBank/DDBJ databases">
        <authorList>
            <person name="Nelson K.E."/>
            <person name="Sutton G."/>
            <person name="Torralba M."/>
            <person name="Durkin S."/>
            <person name="Harkins D."/>
            <person name="Montgomery R."/>
            <person name="Ziemer C."/>
            <person name="Klaassens E."/>
            <person name="Ocuiv P."/>
            <person name="Morrison M."/>
        </authorList>
    </citation>
    <scope>NUCLEOTIDE SEQUENCE [LARGE SCALE GENOMIC DNA]</scope>
    <source>
        <strain evidence="2 3">8</strain>
    </source>
</reference>
<proteinExistence type="predicted"/>
<protein>
    <submittedName>
        <fullName evidence="2">Conserved domain protein</fullName>
    </submittedName>
</protein>
<organism evidence="2 3">
    <name type="scientific">Ruminococcus albus 8</name>
    <dbReference type="NCBI Taxonomy" id="246199"/>
    <lineage>
        <taxon>Bacteria</taxon>
        <taxon>Bacillati</taxon>
        <taxon>Bacillota</taxon>
        <taxon>Clostridia</taxon>
        <taxon>Eubacteriales</taxon>
        <taxon>Oscillospiraceae</taxon>
        <taxon>Ruminococcus</taxon>
    </lineage>
</organism>
<sequence length="50" mass="5745">MNDYKNNWFYKTCSKQGGKNIVFIVVGVLLVLTALYTSQRGICAHPQHMR</sequence>
<dbReference type="RefSeq" id="WP_002853410.1">
    <property type="nucleotide sequence ID" value="NZ_ADKM02000134.1"/>
</dbReference>
<feature type="transmembrane region" description="Helical" evidence="1">
    <location>
        <begin position="21"/>
        <end position="38"/>
    </location>
</feature>
<evidence type="ECO:0000313" key="2">
    <source>
        <dbReference type="EMBL" id="EGC01224.1"/>
    </source>
</evidence>
<keyword evidence="1" id="KW-1133">Transmembrane helix</keyword>
<accession>E9SHR8</accession>
<dbReference type="STRING" id="246199.CUS_7018"/>
<keyword evidence="1" id="KW-0812">Transmembrane</keyword>
<evidence type="ECO:0000313" key="3">
    <source>
        <dbReference type="Proteomes" id="UP000004259"/>
    </source>
</evidence>
<dbReference type="Proteomes" id="UP000004259">
    <property type="component" value="Unassembled WGS sequence"/>
</dbReference>
<keyword evidence="1" id="KW-0472">Membrane</keyword>
<evidence type="ECO:0000256" key="1">
    <source>
        <dbReference type="SAM" id="Phobius"/>
    </source>
</evidence>
<name>E9SHR8_RUMAL</name>
<gene>
    <name evidence="2" type="ORF">CUS_7018</name>
</gene>
<dbReference type="AlphaFoldDB" id="E9SHR8"/>
<keyword evidence="3" id="KW-1185">Reference proteome</keyword>
<dbReference type="EMBL" id="ADKM02000134">
    <property type="protein sequence ID" value="EGC01224.1"/>
    <property type="molecule type" value="Genomic_DNA"/>
</dbReference>
<comment type="caution">
    <text evidence="2">The sequence shown here is derived from an EMBL/GenBank/DDBJ whole genome shotgun (WGS) entry which is preliminary data.</text>
</comment>